<gene>
    <name evidence="2" type="ORF">ROSSTS7063_02407</name>
</gene>
<dbReference type="AlphaFoldDB" id="A0A564U607"/>
<dbReference type="EMBL" id="CABHNB010000033">
    <property type="protein sequence ID" value="VUX14959.1"/>
    <property type="molecule type" value="Genomic_DNA"/>
</dbReference>
<keyword evidence="3" id="KW-1185">Reference proteome</keyword>
<evidence type="ECO:0000313" key="3">
    <source>
        <dbReference type="Proteomes" id="UP000409147"/>
    </source>
</evidence>
<sequence>MLDREADCTQDQEAECIQRKGGNYGKDTHDESI</sequence>
<protein>
    <submittedName>
        <fullName evidence="2">Uncharacterized protein</fullName>
    </submittedName>
</protein>
<feature type="region of interest" description="Disordered" evidence="1">
    <location>
        <begin position="1"/>
        <end position="33"/>
    </location>
</feature>
<accession>A0A564U607</accession>
<evidence type="ECO:0000256" key="1">
    <source>
        <dbReference type="SAM" id="MobiDB-lite"/>
    </source>
</evidence>
<dbReference type="Proteomes" id="UP000409147">
    <property type="component" value="Unassembled WGS sequence"/>
</dbReference>
<organism evidence="2 3">
    <name type="scientific">Blautia obeum</name>
    <dbReference type="NCBI Taxonomy" id="40520"/>
    <lineage>
        <taxon>Bacteria</taxon>
        <taxon>Bacillati</taxon>
        <taxon>Bacillota</taxon>
        <taxon>Clostridia</taxon>
        <taxon>Lachnospirales</taxon>
        <taxon>Lachnospiraceae</taxon>
        <taxon>Blautia</taxon>
    </lineage>
</organism>
<proteinExistence type="predicted"/>
<evidence type="ECO:0000313" key="2">
    <source>
        <dbReference type="EMBL" id="VUX14959.1"/>
    </source>
</evidence>
<name>A0A564U607_9FIRM</name>
<reference evidence="2 3" key="1">
    <citation type="submission" date="2019-07" db="EMBL/GenBank/DDBJ databases">
        <authorList>
            <person name="Hibberd C M."/>
            <person name="Gehrig L. J."/>
            <person name="Chang H.-W."/>
            <person name="Venkatesh S."/>
        </authorList>
    </citation>
    <scope>NUCLEOTIDE SEQUENCE [LARGE SCALE GENOMIC DNA]</scope>
    <source>
        <strain evidence="2">Ruminococcus_obeum_SSTS_Bg7063</strain>
    </source>
</reference>